<dbReference type="Pfam" id="PF13487">
    <property type="entry name" value="HD_5"/>
    <property type="match status" value="1"/>
</dbReference>
<sequence length="345" mass="37856">MRSAERLMSADLAASPAGQGPRLLVVDDDAQIRQVLVRLLEPLAAIVEEAASAEEALELLKGAPPDLVLLDVHLPGRQGHAVLEEIRSHDALRLLPVVMLSGDATRVDRLRAIRDGVTDFIHKPFDTEELLTRVQALLRVKAVTDTLEDAERVIVALARTIDARDPQTAGHSGRVSHYAGMLGERVGLPAQDLMALRQGCLFHDLGKIGVRDEVLFKPGRLTPEETEEMRRHPVVGRDLLQHMPSLQRALPVVYHHHEKCDGTGYPEGLARDSIPLIARVAALGDVYDGMTSPRPYRDAMTSAVALEIMAQETKRGWWDPELFAEFQAVLETHPGGRAALASWGS</sequence>
<dbReference type="InterPro" id="IPR037522">
    <property type="entry name" value="HD_GYP_dom"/>
</dbReference>
<dbReference type="SMART" id="SM00471">
    <property type="entry name" value="HDc"/>
    <property type="match status" value="1"/>
</dbReference>
<feature type="modified residue" description="4-aspartylphosphate" evidence="1">
    <location>
        <position position="71"/>
    </location>
</feature>
<dbReference type="Gene3D" id="1.10.3210.10">
    <property type="entry name" value="Hypothetical protein af1432"/>
    <property type="match status" value="1"/>
</dbReference>
<reference evidence="4 5" key="1">
    <citation type="journal article" date="2019" name="Nat. Microbiol.">
        <title>Mediterranean grassland soil C-N compound turnover is dependent on rainfall and depth, and is mediated by genomically divergent microorganisms.</title>
        <authorList>
            <person name="Diamond S."/>
            <person name="Andeer P.F."/>
            <person name="Li Z."/>
            <person name="Crits-Christoph A."/>
            <person name="Burstein D."/>
            <person name="Anantharaman K."/>
            <person name="Lane K.R."/>
            <person name="Thomas B.C."/>
            <person name="Pan C."/>
            <person name="Northen T.R."/>
            <person name="Banfield J.F."/>
        </authorList>
    </citation>
    <scope>NUCLEOTIDE SEQUENCE [LARGE SCALE GENOMIC DNA]</scope>
    <source>
        <strain evidence="4">WS_3</strain>
    </source>
</reference>
<dbReference type="Proteomes" id="UP000320184">
    <property type="component" value="Unassembled WGS sequence"/>
</dbReference>
<evidence type="ECO:0000313" key="4">
    <source>
        <dbReference type="EMBL" id="TMQ48146.1"/>
    </source>
</evidence>
<dbReference type="GO" id="GO:0000160">
    <property type="term" value="P:phosphorelay signal transduction system"/>
    <property type="evidence" value="ECO:0007669"/>
    <property type="project" value="InterPro"/>
</dbReference>
<feature type="domain" description="Response regulatory" evidence="2">
    <location>
        <begin position="22"/>
        <end position="138"/>
    </location>
</feature>
<dbReference type="PANTHER" id="PTHR45228">
    <property type="entry name" value="CYCLIC DI-GMP PHOSPHODIESTERASE TM_0186-RELATED"/>
    <property type="match status" value="1"/>
</dbReference>
<dbReference type="Gene3D" id="3.40.50.2300">
    <property type="match status" value="1"/>
</dbReference>
<dbReference type="InterPro" id="IPR011006">
    <property type="entry name" value="CheY-like_superfamily"/>
</dbReference>
<dbReference type="SUPFAM" id="SSF52172">
    <property type="entry name" value="CheY-like"/>
    <property type="match status" value="1"/>
</dbReference>
<dbReference type="EMBL" id="VBOT01000153">
    <property type="protein sequence ID" value="TMQ48146.1"/>
    <property type="molecule type" value="Genomic_DNA"/>
</dbReference>
<protein>
    <submittedName>
        <fullName evidence="4">Response regulator</fullName>
    </submittedName>
</protein>
<evidence type="ECO:0000259" key="3">
    <source>
        <dbReference type="PROSITE" id="PS51832"/>
    </source>
</evidence>
<comment type="caution">
    <text evidence="4">The sequence shown here is derived from an EMBL/GenBank/DDBJ whole genome shotgun (WGS) entry which is preliminary data.</text>
</comment>
<evidence type="ECO:0000256" key="1">
    <source>
        <dbReference type="PROSITE-ProRule" id="PRU00169"/>
    </source>
</evidence>
<dbReference type="PROSITE" id="PS50110">
    <property type="entry name" value="RESPONSE_REGULATORY"/>
    <property type="match status" value="1"/>
</dbReference>
<dbReference type="SUPFAM" id="SSF109604">
    <property type="entry name" value="HD-domain/PDEase-like"/>
    <property type="match status" value="1"/>
</dbReference>
<evidence type="ECO:0000313" key="5">
    <source>
        <dbReference type="Proteomes" id="UP000320184"/>
    </source>
</evidence>
<keyword evidence="1" id="KW-0597">Phosphoprotein</keyword>
<evidence type="ECO:0000259" key="2">
    <source>
        <dbReference type="PROSITE" id="PS50110"/>
    </source>
</evidence>
<feature type="domain" description="HD-GYP" evidence="3">
    <location>
        <begin position="146"/>
        <end position="342"/>
    </location>
</feature>
<accession>A0A538S9Y3</accession>
<dbReference type="InterPro" id="IPR052020">
    <property type="entry name" value="Cyclic_di-GMP/3'3'-cGAMP_PDE"/>
</dbReference>
<proteinExistence type="predicted"/>
<dbReference type="SMART" id="SM00448">
    <property type="entry name" value="REC"/>
    <property type="match status" value="1"/>
</dbReference>
<dbReference type="CDD" id="cd00077">
    <property type="entry name" value="HDc"/>
    <property type="match status" value="1"/>
</dbReference>
<gene>
    <name evidence="4" type="ORF">E6K73_12610</name>
</gene>
<dbReference type="InterPro" id="IPR001789">
    <property type="entry name" value="Sig_transdc_resp-reg_receiver"/>
</dbReference>
<dbReference type="PANTHER" id="PTHR45228:SF4">
    <property type="entry name" value="LIPOPROTEIN"/>
    <property type="match status" value="1"/>
</dbReference>
<organism evidence="4 5">
    <name type="scientific">Eiseniibacteriota bacterium</name>
    <dbReference type="NCBI Taxonomy" id="2212470"/>
    <lineage>
        <taxon>Bacteria</taxon>
        <taxon>Candidatus Eiseniibacteriota</taxon>
    </lineage>
</organism>
<dbReference type="PROSITE" id="PS51832">
    <property type="entry name" value="HD_GYP"/>
    <property type="match status" value="1"/>
</dbReference>
<name>A0A538S9Y3_UNCEI</name>
<dbReference type="Pfam" id="PF00072">
    <property type="entry name" value="Response_reg"/>
    <property type="match status" value="1"/>
</dbReference>
<dbReference type="InterPro" id="IPR003607">
    <property type="entry name" value="HD/PDEase_dom"/>
</dbReference>
<dbReference type="AlphaFoldDB" id="A0A538S9Y3"/>